<name>A0A4Y9YGV2_9AGAM</name>
<evidence type="ECO:0000313" key="2">
    <source>
        <dbReference type="Proteomes" id="UP000298327"/>
    </source>
</evidence>
<organism evidence="1 2">
    <name type="scientific">Dentipellis fragilis</name>
    <dbReference type="NCBI Taxonomy" id="205917"/>
    <lineage>
        <taxon>Eukaryota</taxon>
        <taxon>Fungi</taxon>
        <taxon>Dikarya</taxon>
        <taxon>Basidiomycota</taxon>
        <taxon>Agaricomycotina</taxon>
        <taxon>Agaricomycetes</taxon>
        <taxon>Russulales</taxon>
        <taxon>Hericiaceae</taxon>
        <taxon>Dentipellis</taxon>
    </lineage>
</organism>
<accession>A0A4Y9YGV2</accession>
<dbReference type="STRING" id="205917.A0A4Y9YGV2"/>
<sequence>MNAGIRAWGRTPFSAHSSLNVPLRAPPENGRKGARRALPWYLPSDPIASRGALGQLVKPAAHEYSQHRASLFPTTHARAALFPLSQCEMGVEIFGFGPCSSRGSQAQASGAPGAASAGWGEYKHVRVRGQSSKESLPYCICTPHRRTPTVSAMVALLRLASFVALVAAANAARIHDRDARAPAACANPSTVSSDTVTVDGKDVVRETIACSTVTPAIVSGKPLDPDVCGGACTTTCGRLGDLPPSTDDCQTIKNAIAIFAGSAPANFTVQPDHVEQLTFGTCRFFFENLTGDEVLTYCWQDLANSGSAAASDCFPPVQPVQTLATCTSLDGTWALGVSHS</sequence>
<dbReference type="EMBL" id="SEOQ01000503">
    <property type="protein sequence ID" value="TFY61565.1"/>
    <property type="molecule type" value="Genomic_DNA"/>
</dbReference>
<evidence type="ECO:0000313" key="1">
    <source>
        <dbReference type="EMBL" id="TFY61565.1"/>
    </source>
</evidence>
<comment type="caution">
    <text evidence="1">The sequence shown here is derived from an EMBL/GenBank/DDBJ whole genome shotgun (WGS) entry which is preliminary data.</text>
</comment>
<dbReference type="AlphaFoldDB" id="A0A4Y9YGV2"/>
<dbReference type="Proteomes" id="UP000298327">
    <property type="component" value="Unassembled WGS sequence"/>
</dbReference>
<protein>
    <submittedName>
        <fullName evidence="1">Uncharacterized protein</fullName>
    </submittedName>
</protein>
<reference evidence="1 2" key="1">
    <citation type="submission" date="2019-02" db="EMBL/GenBank/DDBJ databases">
        <title>Genome sequencing of the rare red list fungi Dentipellis fragilis.</title>
        <authorList>
            <person name="Buettner E."/>
            <person name="Kellner H."/>
        </authorList>
    </citation>
    <scope>NUCLEOTIDE SEQUENCE [LARGE SCALE GENOMIC DNA]</scope>
    <source>
        <strain evidence="1 2">DSM 105465</strain>
    </source>
</reference>
<dbReference type="OrthoDB" id="3249523at2759"/>
<keyword evidence="2" id="KW-1185">Reference proteome</keyword>
<gene>
    <name evidence="1" type="ORF">EVG20_g7002</name>
</gene>
<proteinExistence type="predicted"/>